<dbReference type="Pfam" id="PF00378">
    <property type="entry name" value="ECH_1"/>
    <property type="match status" value="1"/>
</dbReference>
<dbReference type="Gene3D" id="3.90.226.10">
    <property type="entry name" value="2-enoyl-CoA Hydratase, Chain A, domain 1"/>
    <property type="match status" value="1"/>
</dbReference>
<comment type="similarity">
    <text evidence="1">Belongs to the enoyl-CoA hydratase/isomerase family.</text>
</comment>
<evidence type="ECO:0000256" key="2">
    <source>
        <dbReference type="ARBA" id="ARBA00023026"/>
    </source>
</evidence>
<protein>
    <recommendedName>
        <fullName evidence="6">Methylglutaconyl-CoA hydratase</fullName>
    </recommendedName>
</protein>
<dbReference type="HOGENOM" id="CLU_009834_7_6_1"/>
<dbReference type="InterPro" id="IPR001753">
    <property type="entry name" value="Enoyl-CoA_hydra/iso"/>
</dbReference>
<sequence length="321" mass="34385">MPVRLSFRLSSRATAKCARAYSSDAGPLINVINVPAPNSGHIRVLELNRPSARNAISRALLSSLRAEIDDVHSQYTKTGEEIPMEAGGAGPTRALVLASAVDASFCAGADLKERRGFTQEETAVFLSNLRGTFTKLSELPVPTISAISSLALGGGLELALSTHFRVLASTATVGLPETRLGIIPGAGGTYRLPALIGLARARDLILTGRRVSAPEAYFLGIADRLVEVLPEDERDAVAEGSQKSDEGIATRARRSALSEAVRMAMEICEGGPVAVRSGLQAVSWAREEMENAMYERVVKTEDRNEALDAFKEKRKPVFKGR</sequence>
<reference evidence="5" key="1">
    <citation type="journal article" date="2015" name="BMC Genomics">
        <title>Genomic and transcriptomic analysis of the endophytic fungus Pestalotiopsis fici reveals its lifestyle and high potential for synthesis of natural products.</title>
        <authorList>
            <person name="Wang X."/>
            <person name="Zhang X."/>
            <person name="Liu L."/>
            <person name="Xiang M."/>
            <person name="Wang W."/>
            <person name="Sun X."/>
            <person name="Che Y."/>
            <person name="Guo L."/>
            <person name="Liu G."/>
            <person name="Guo L."/>
            <person name="Wang C."/>
            <person name="Yin W.B."/>
            <person name="Stadler M."/>
            <person name="Zhang X."/>
            <person name="Liu X."/>
        </authorList>
    </citation>
    <scope>NUCLEOTIDE SEQUENCE [LARGE SCALE GENOMIC DNA]</scope>
    <source>
        <strain evidence="5">W106-1 / CGMCC3.15140</strain>
    </source>
</reference>
<evidence type="ECO:0008006" key="6">
    <source>
        <dbReference type="Google" id="ProtNLM"/>
    </source>
</evidence>
<dbReference type="PANTHER" id="PTHR11941">
    <property type="entry name" value="ENOYL-COA HYDRATASE-RELATED"/>
    <property type="match status" value="1"/>
</dbReference>
<dbReference type="CDD" id="cd06558">
    <property type="entry name" value="crotonase-like"/>
    <property type="match status" value="1"/>
</dbReference>
<dbReference type="GO" id="GO:0016829">
    <property type="term" value="F:lyase activity"/>
    <property type="evidence" value="ECO:0007669"/>
    <property type="project" value="UniProtKB-KW"/>
</dbReference>
<keyword evidence="3" id="KW-0456">Lyase</keyword>
<dbReference type="OrthoDB" id="410701at2759"/>
<evidence type="ECO:0000313" key="5">
    <source>
        <dbReference type="Proteomes" id="UP000030651"/>
    </source>
</evidence>
<dbReference type="AlphaFoldDB" id="W3WNX5"/>
<dbReference type="InParanoid" id="W3WNX5"/>
<dbReference type="EMBL" id="KI912118">
    <property type="protein sequence ID" value="ETS75615.1"/>
    <property type="molecule type" value="Genomic_DNA"/>
</dbReference>
<dbReference type="FunFam" id="3.90.226.10:FF:000058">
    <property type="entry name" value="Enoyl-CoA hydratase/isomerase family protein"/>
    <property type="match status" value="1"/>
</dbReference>
<dbReference type="eggNOG" id="KOG1679">
    <property type="taxonomic scope" value="Eukaryota"/>
</dbReference>
<dbReference type="GeneID" id="19277572"/>
<dbReference type="RefSeq" id="XP_007839331.1">
    <property type="nucleotide sequence ID" value="XM_007841140.1"/>
</dbReference>
<evidence type="ECO:0000313" key="4">
    <source>
        <dbReference type="EMBL" id="ETS75615.1"/>
    </source>
</evidence>
<evidence type="ECO:0000256" key="1">
    <source>
        <dbReference type="ARBA" id="ARBA00005254"/>
    </source>
</evidence>
<proteinExistence type="inferred from homology"/>
<name>W3WNX5_PESFW</name>
<keyword evidence="5" id="KW-1185">Reference proteome</keyword>
<dbReference type="KEGG" id="pfy:PFICI_12559"/>
<dbReference type="Proteomes" id="UP000030651">
    <property type="component" value="Unassembled WGS sequence"/>
</dbReference>
<evidence type="ECO:0000256" key="3">
    <source>
        <dbReference type="ARBA" id="ARBA00023239"/>
    </source>
</evidence>
<dbReference type="GO" id="GO:0005739">
    <property type="term" value="C:mitochondrion"/>
    <property type="evidence" value="ECO:0007669"/>
    <property type="project" value="TreeGrafter"/>
</dbReference>
<dbReference type="InterPro" id="IPR029045">
    <property type="entry name" value="ClpP/crotonase-like_dom_sf"/>
</dbReference>
<dbReference type="InterPro" id="IPR014748">
    <property type="entry name" value="Enoyl-CoA_hydra_C"/>
</dbReference>
<dbReference type="OMA" id="YEQAHAW"/>
<gene>
    <name evidence="4" type="ORF">PFICI_12559</name>
</gene>
<organism evidence="4 5">
    <name type="scientific">Pestalotiopsis fici (strain W106-1 / CGMCC3.15140)</name>
    <dbReference type="NCBI Taxonomy" id="1229662"/>
    <lineage>
        <taxon>Eukaryota</taxon>
        <taxon>Fungi</taxon>
        <taxon>Dikarya</taxon>
        <taxon>Ascomycota</taxon>
        <taxon>Pezizomycotina</taxon>
        <taxon>Sordariomycetes</taxon>
        <taxon>Xylariomycetidae</taxon>
        <taxon>Amphisphaeriales</taxon>
        <taxon>Sporocadaceae</taxon>
        <taxon>Pestalotiopsis</taxon>
    </lineage>
</organism>
<dbReference type="Gene3D" id="1.10.12.10">
    <property type="entry name" value="Lyase 2-enoyl-coa Hydratase, Chain A, domain 2"/>
    <property type="match status" value="1"/>
</dbReference>
<keyword evidence="2" id="KW-0843">Virulence</keyword>
<accession>W3WNX5</accession>
<dbReference type="PANTHER" id="PTHR11941:SF171">
    <property type="entry name" value="SD19268P"/>
    <property type="match status" value="1"/>
</dbReference>
<dbReference type="STRING" id="1229662.W3WNX5"/>
<dbReference type="SUPFAM" id="SSF52096">
    <property type="entry name" value="ClpP/crotonase"/>
    <property type="match status" value="1"/>
</dbReference>
<dbReference type="GO" id="GO:0006635">
    <property type="term" value="P:fatty acid beta-oxidation"/>
    <property type="evidence" value="ECO:0007669"/>
    <property type="project" value="TreeGrafter"/>
</dbReference>